<evidence type="ECO:0000256" key="1">
    <source>
        <dbReference type="ARBA" id="ARBA00023015"/>
    </source>
</evidence>
<dbReference type="SMART" id="SM00421">
    <property type="entry name" value="HTH_LUXR"/>
    <property type="match status" value="1"/>
</dbReference>
<evidence type="ECO:0000313" key="5">
    <source>
        <dbReference type="EMBL" id="MFD0883809.1"/>
    </source>
</evidence>
<evidence type="ECO:0000313" key="6">
    <source>
        <dbReference type="Proteomes" id="UP001597024"/>
    </source>
</evidence>
<keyword evidence="3" id="KW-0804">Transcription</keyword>
<reference evidence="6" key="1">
    <citation type="journal article" date="2019" name="Int. J. Syst. Evol. Microbiol.">
        <title>The Global Catalogue of Microorganisms (GCM) 10K type strain sequencing project: providing services to taxonomists for standard genome sequencing and annotation.</title>
        <authorList>
            <consortium name="The Broad Institute Genomics Platform"/>
            <consortium name="The Broad Institute Genome Sequencing Center for Infectious Disease"/>
            <person name="Wu L."/>
            <person name="Ma J."/>
        </authorList>
    </citation>
    <scope>NUCLEOTIDE SEQUENCE [LARGE SCALE GENOMIC DNA]</scope>
    <source>
        <strain evidence="6">CCUG 62974</strain>
    </source>
</reference>
<evidence type="ECO:0000259" key="4">
    <source>
        <dbReference type="PROSITE" id="PS50043"/>
    </source>
</evidence>
<proteinExistence type="predicted"/>
<protein>
    <submittedName>
        <fullName evidence="5">Response regulator transcription factor</fullName>
    </submittedName>
</protein>
<dbReference type="SUPFAM" id="SSF46894">
    <property type="entry name" value="C-terminal effector domain of the bipartite response regulators"/>
    <property type="match status" value="1"/>
</dbReference>
<dbReference type="Gene3D" id="1.10.10.10">
    <property type="entry name" value="Winged helix-like DNA-binding domain superfamily/Winged helix DNA-binding domain"/>
    <property type="match status" value="1"/>
</dbReference>
<dbReference type="Pfam" id="PF00196">
    <property type="entry name" value="GerE"/>
    <property type="match status" value="1"/>
</dbReference>
<keyword evidence="6" id="KW-1185">Reference proteome</keyword>
<dbReference type="EMBL" id="JBHTHX010000076">
    <property type="protein sequence ID" value="MFD0883809.1"/>
    <property type="molecule type" value="Genomic_DNA"/>
</dbReference>
<gene>
    <name evidence="5" type="ORF">ACFQ08_04465</name>
</gene>
<dbReference type="PANTHER" id="PTHR44688:SF16">
    <property type="entry name" value="DNA-BINDING TRANSCRIPTIONAL ACTIVATOR DEVR_DOSR"/>
    <property type="match status" value="1"/>
</dbReference>
<evidence type="ECO:0000256" key="3">
    <source>
        <dbReference type="ARBA" id="ARBA00023163"/>
    </source>
</evidence>
<sequence length="108" mass="11600">MTVSPRKSYALDEGSTGTACDTAPAIALEPDALAALSARQREVLILLGLGLSNRVLARRLGITERTAKAHVTCILDRLGLRSRLEAALVANMNHAAICRICMEQKENT</sequence>
<accession>A0ABW3DLE1</accession>
<evidence type="ECO:0000256" key="2">
    <source>
        <dbReference type="ARBA" id="ARBA00023125"/>
    </source>
</evidence>
<name>A0ABW3DLE1_9ACTN</name>
<dbReference type="Proteomes" id="UP001597024">
    <property type="component" value="Unassembled WGS sequence"/>
</dbReference>
<dbReference type="InterPro" id="IPR016032">
    <property type="entry name" value="Sig_transdc_resp-reg_C-effctor"/>
</dbReference>
<dbReference type="PROSITE" id="PS50043">
    <property type="entry name" value="HTH_LUXR_2"/>
    <property type="match status" value="1"/>
</dbReference>
<comment type="caution">
    <text evidence="5">The sequence shown here is derived from an EMBL/GenBank/DDBJ whole genome shotgun (WGS) entry which is preliminary data.</text>
</comment>
<dbReference type="PANTHER" id="PTHR44688">
    <property type="entry name" value="DNA-BINDING TRANSCRIPTIONAL ACTIVATOR DEVR_DOSR"/>
    <property type="match status" value="1"/>
</dbReference>
<organism evidence="5 6">
    <name type="scientific">Streptosporangium algeriense</name>
    <dbReference type="NCBI Taxonomy" id="1682748"/>
    <lineage>
        <taxon>Bacteria</taxon>
        <taxon>Bacillati</taxon>
        <taxon>Actinomycetota</taxon>
        <taxon>Actinomycetes</taxon>
        <taxon>Streptosporangiales</taxon>
        <taxon>Streptosporangiaceae</taxon>
        <taxon>Streptosporangium</taxon>
    </lineage>
</organism>
<keyword evidence="1" id="KW-0805">Transcription regulation</keyword>
<dbReference type="InterPro" id="IPR036388">
    <property type="entry name" value="WH-like_DNA-bd_sf"/>
</dbReference>
<feature type="domain" description="HTH luxR-type" evidence="4">
    <location>
        <begin position="29"/>
        <end position="94"/>
    </location>
</feature>
<dbReference type="CDD" id="cd06170">
    <property type="entry name" value="LuxR_C_like"/>
    <property type="match status" value="1"/>
</dbReference>
<dbReference type="InterPro" id="IPR000792">
    <property type="entry name" value="Tscrpt_reg_LuxR_C"/>
</dbReference>
<dbReference type="PRINTS" id="PR00038">
    <property type="entry name" value="HTHLUXR"/>
</dbReference>
<keyword evidence="2" id="KW-0238">DNA-binding</keyword>